<accession>A0A160TU59</accession>
<dbReference type="GO" id="GO:0016301">
    <property type="term" value="F:kinase activity"/>
    <property type="evidence" value="ECO:0007669"/>
    <property type="project" value="UniProtKB-KW"/>
</dbReference>
<gene>
    <name evidence="2" type="ORF">MGWOODY_XGa1295</name>
</gene>
<dbReference type="EMBL" id="CZRL01000092">
    <property type="protein sequence ID" value="CUS52911.1"/>
    <property type="molecule type" value="Genomic_DNA"/>
</dbReference>
<evidence type="ECO:0000313" key="2">
    <source>
        <dbReference type="EMBL" id="CUS52911.1"/>
    </source>
</evidence>
<protein>
    <submittedName>
        <fullName evidence="2">COG3178: Predicted phosphotransferase related to Ser/Thr protein kinases</fullName>
    </submittedName>
</protein>
<sequence>MVSAWHLLTDTNPYDDQATTTMTLNDERQAQCRTFLHQRGLDPRSLSPLIQDASFRRYFRLSDTDRPILLMDAPLELENVGQFAKIARHLTAVGLKAPEIIDFDQEYGFLLLEDFGDDTFTRLIASGTDDTSLYPLAVDVLIALHSHPDAAAIDLPLYDRNLFIQEALLLTDWYAPVIRNNPTSAEMRHSYISIWQEILDSLPEPAHSLVLRDFHVDNLMRVHPGIGISGCGLLDFQDAVIGPMAYDLVSLLEDARRDINPNLVVSMIQRYHEAMPLLEVENFRRWYHVLGAQRHCKVAGIFLRLLLRDGKSDYVRHIPRVIHLLEQKFDVPELLPLRQWLDYWLPERNQSLPNFEAAAIRRLIGIDDPDSQLPRT</sequence>
<dbReference type="Gene3D" id="3.30.200.20">
    <property type="entry name" value="Phosphorylase Kinase, domain 1"/>
    <property type="match status" value="1"/>
</dbReference>
<proteinExistence type="predicted"/>
<dbReference type="AlphaFoldDB" id="A0A160TU59"/>
<organism evidence="2">
    <name type="scientific">hydrothermal vent metagenome</name>
    <dbReference type="NCBI Taxonomy" id="652676"/>
    <lineage>
        <taxon>unclassified sequences</taxon>
        <taxon>metagenomes</taxon>
        <taxon>ecological metagenomes</taxon>
    </lineage>
</organism>
<evidence type="ECO:0000259" key="1">
    <source>
        <dbReference type="Pfam" id="PF01636"/>
    </source>
</evidence>
<name>A0A160TU59_9ZZZZ</name>
<feature type="domain" description="Aminoglycoside phosphotransferase" evidence="1">
    <location>
        <begin position="47"/>
        <end position="276"/>
    </location>
</feature>
<dbReference type="SUPFAM" id="SSF56112">
    <property type="entry name" value="Protein kinase-like (PK-like)"/>
    <property type="match status" value="1"/>
</dbReference>
<reference evidence="2" key="1">
    <citation type="submission" date="2015-10" db="EMBL/GenBank/DDBJ databases">
        <authorList>
            <person name="Gilbert D.G."/>
        </authorList>
    </citation>
    <scope>NUCLEOTIDE SEQUENCE</scope>
</reference>
<dbReference type="Gene3D" id="3.90.1200.10">
    <property type="match status" value="1"/>
</dbReference>
<keyword evidence="2" id="KW-0808">Transferase</keyword>
<dbReference type="InterPro" id="IPR011009">
    <property type="entry name" value="Kinase-like_dom_sf"/>
</dbReference>
<dbReference type="Pfam" id="PF01636">
    <property type="entry name" value="APH"/>
    <property type="match status" value="1"/>
</dbReference>
<keyword evidence="2" id="KW-0418">Kinase</keyword>
<dbReference type="InterPro" id="IPR002575">
    <property type="entry name" value="Aminoglycoside_PTrfase"/>
</dbReference>